<keyword evidence="7 8" id="KW-0472">Membrane</keyword>
<evidence type="ECO:0000313" key="10">
    <source>
        <dbReference type="Proteomes" id="UP001499938"/>
    </source>
</evidence>
<dbReference type="RefSeq" id="WP_344082792.1">
    <property type="nucleotide sequence ID" value="NZ_BAAAPO010000022.1"/>
</dbReference>
<evidence type="ECO:0000256" key="4">
    <source>
        <dbReference type="ARBA" id="ARBA00022475"/>
    </source>
</evidence>
<evidence type="ECO:0000256" key="1">
    <source>
        <dbReference type="ARBA" id="ARBA00004651"/>
    </source>
</evidence>
<feature type="transmembrane region" description="Helical" evidence="8">
    <location>
        <begin position="381"/>
        <end position="402"/>
    </location>
</feature>
<accession>A0ABN2LIG1</accession>
<comment type="caution">
    <text evidence="8">Lacks conserved residue(s) required for the propagation of feature annotation.</text>
</comment>
<reference evidence="9 10" key="1">
    <citation type="journal article" date="2019" name="Int. J. Syst. Evol. Microbiol.">
        <title>The Global Catalogue of Microorganisms (GCM) 10K type strain sequencing project: providing services to taxonomists for standard genome sequencing and annotation.</title>
        <authorList>
            <consortium name="The Broad Institute Genomics Platform"/>
            <consortium name="The Broad Institute Genome Sequencing Center for Infectious Disease"/>
            <person name="Wu L."/>
            <person name="Ma J."/>
        </authorList>
    </citation>
    <scope>NUCLEOTIDE SEQUENCE [LARGE SCALE GENOMIC DNA]</scope>
    <source>
        <strain evidence="9 10">JCM 15592</strain>
    </source>
</reference>
<protein>
    <submittedName>
        <fullName evidence="9">Alanine/glycine:cation symporter family protein</fullName>
    </submittedName>
</protein>
<name>A0ABN2LIG1_9MICO</name>
<keyword evidence="5 8" id="KW-0812">Transmembrane</keyword>
<feature type="transmembrane region" description="Helical" evidence="8">
    <location>
        <begin position="21"/>
        <end position="39"/>
    </location>
</feature>
<evidence type="ECO:0000313" key="9">
    <source>
        <dbReference type="EMBL" id="GAA1789807.1"/>
    </source>
</evidence>
<feature type="transmembrane region" description="Helical" evidence="8">
    <location>
        <begin position="258"/>
        <end position="279"/>
    </location>
</feature>
<dbReference type="Gene3D" id="1.20.1740.10">
    <property type="entry name" value="Amino acid/polyamine transporter I"/>
    <property type="match status" value="1"/>
</dbReference>
<feature type="transmembrane region" description="Helical" evidence="8">
    <location>
        <begin position="133"/>
        <end position="155"/>
    </location>
</feature>
<sequence length="535" mass="56105">MGENTMRDSKTPEMGSATKTLGIIGAVVAAFYVIIFALSPKPITFPSPVPEFAPDATLFDKVSGWITGLVFYGPSANGEYTIRIVVIWLITAAIFFTIWLGFINVRGFKHAIDLVRGKYSDPNDAGEVSHFQALATAVSGTVGLGNIAGVAIAIAIGGPGATFWMIVAGFLGMSLKAAECMLGVKYRQEHADGTVSGGPMYYLRDAVKDLGKPGLGKGLAAFFAVCMIGGAVGGGNMFQSNQATAQIVSQVGGEESFLGRNTWIMGLLFAAAVGAVIIGGIKSIAKVTEKIVPFMAILYLGACLIVLLGNFGEIPAAFGAILDGAFTGEGAAGGIIGALIVGFQRAAFSNEAGLGSASVAHSAVRTKEPATEGFVALLEPFIDTIVICTMTALTIIITKAYLDPAASELGGVALTSNAFATVLPWFPKVLAVAVVLFAFSTMISWSYYGMKATGYLFGDNALAENVFKVIFLGFTVLGSVASLGSVIDFSDSMIFMMSIPNLIGLYLLRNVIRREFSHYRARLASGGIKEFADRH</sequence>
<dbReference type="Pfam" id="PF01235">
    <property type="entry name" value="Na_Ala_symp"/>
    <property type="match status" value="1"/>
</dbReference>
<dbReference type="EMBL" id="BAAAPO010000022">
    <property type="protein sequence ID" value="GAA1789807.1"/>
    <property type="molecule type" value="Genomic_DNA"/>
</dbReference>
<comment type="caution">
    <text evidence="9">The sequence shown here is derived from an EMBL/GenBank/DDBJ whole genome shotgun (WGS) entry which is preliminary data.</text>
</comment>
<dbReference type="InterPro" id="IPR001463">
    <property type="entry name" value="Na/Ala_symport"/>
</dbReference>
<feature type="transmembrane region" description="Helical" evidence="8">
    <location>
        <begin position="291"/>
        <end position="311"/>
    </location>
</feature>
<dbReference type="PANTHER" id="PTHR30330">
    <property type="entry name" value="AGSS FAMILY TRANSPORTER, SODIUM-ALANINE"/>
    <property type="match status" value="1"/>
</dbReference>
<keyword evidence="6 8" id="KW-1133">Transmembrane helix</keyword>
<keyword evidence="10" id="KW-1185">Reference proteome</keyword>
<dbReference type="PANTHER" id="PTHR30330:SF3">
    <property type="entry name" value="TRANSCRIPTIONAL REGULATOR, LRP FAMILY"/>
    <property type="match status" value="1"/>
</dbReference>
<keyword evidence="4 8" id="KW-1003">Cell membrane</keyword>
<keyword evidence="3 8" id="KW-0813">Transport</keyword>
<evidence type="ECO:0000256" key="3">
    <source>
        <dbReference type="ARBA" id="ARBA00022448"/>
    </source>
</evidence>
<dbReference type="Proteomes" id="UP001499938">
    <property type="component" value="Unassembled WGS sequence"/>
</dbReference>
<feature type="transmembrane region" description="Helical" evidence="8">
    <location>
        <begin position="317"/>
        <end position="341"/>
    </location>
</feature>
<comment type="similarity">
    <text evidence="2 8">Belongs to the alanine or glycine:cation symporter (AGCS) (TC 2.A.25) family.</text>
</comment>
<evidence type="ECO:0000256" key="5">
    <source>
        <dbReference type="ARBA" id="ARBA00022692"/>
    </source>
</evidence>
<dbReference type="PRINTS" id="PR00175">
    <property type="entry name" value="NAALASMPORT"/>
</dbReference>
<feature type="transmembrane region" description="Helical" evidence="8">
    <location>
        <begin position="161"/>
        <end position="178"/>
    </location>
</feature>
<evidence type="ECO:0000256" key="8">
    <source>
        <dbReference type="RuleBase" id="RU363064"/>
    </source>
</evidence>
<gene>
    <name evidence="9" type="ORF">GCM10009811_13370</name>
</gene>
<organism evidence="9 10">
    <name type="scientific">Nostocoides veronense</name>
    <dbReference type="NCBI Taxonomy" id="330836"/>
    <lineage>
        <taxon>Bacteria</taxon>
        <taxon>Bacillati</taxon>
        <taxon>Actinomycetota</taxon>
        <taxon>Actinomycetes</taxon>
        <taxon>Micrococcales</taxon>
        <taxon>Intrasporangiaceae</taxon>
        <taxon>Nostocoides</taxon>
    </lineage>
</organism>
<feature type="transmembrane region" description="Helical" evidence="8">
    <location>
        <begin position="469"/>
        <end position="487"/>
    </location>
</feature>
<keyword evidence="8" id="KW-0769">Symport</keyword>
<feature type="transmembrane region" description="Helical" evidence="8">
    <location>
        <begin position="422"/>
        <end position="448"/>
    </location>
</feature>
<evidence type="ECO:0000256" key="2">
    <source>
        <dbReference type="ARBA" id="ARBA00009261"/>
    </source>
</evidence>
<evidence type="ECO:0000256" key="7">
    <source>
        <dbReference type="ARBA" id="ARBA00023136"/>
    </source>
</evidence>
<comment type="subcellular location">
    <subcellularLocation>
        <location evidence="1 8">Cell membrane</location>
        <topology evidence="1 8">Multi-pass membrane protein</topology>
    </subcellularLocation>
</comment>
<dbReference type="NCBIfam" id="TIGR00835">
    <property type="entry name" value="agcS"/>
    <property type="match status" value="1"/>
</dbReference>
<feature type="transmembrane region" description="Helical" evidence="8">
    <location>
        <begin position="80"/>
        <end position="102"/>
    </location>
</feature>
<feature type="transmembrane region" description="Helical" evidence="8">
    <location>
        <begin position="218"/>
        <end position="238"/>
    </location>
</feature>
<evidence type="ECO:0000256" key="6">
    <source>
        <dbReference type="ARBA" id="ARBA00022989"/>
    </source>
</evidence>
<proteinExistence type="inferred from homology"/>
<feature type="transmembrane region" description="Helical" evidence="8">
    <location>
        <begin position="493"/>
        <end position="512"/>
    </location>
</feature>